<comment type="similarity">
    <text evidence="9">Belongs to the methyl-accepting chemotaxis (MCP) protein family.</text>
</comment>
<evidence type="ECO:0000256" key="3">
    <source>
        <dbReference type="ARBA" id="ARBA00022679"/>
    </source>
</evidence>
<proteinExistence type="inferred from homology"/>
<dbReference type="SUPFAM" id="SSF55785">
    <property type="entry name" value="PYP-like sensor domain (PAS domain)"/>
    <property type="match status" value="1"/>
</dbReference>
<evidence type="ECO:0000256" key="1">
    <source>
        <dbReference type="ARBA" id="ARBA00004370"/>
    </source>
</evidence>
<dbReference type="Gene3D" id="6.10.340.10">
    <property type="match status" value="1"/>
</dbReference>
<name>B8DKE8_NITV9</name>
<protein>
    <submittedName>
        <fullName evidence="15">Methyl-accepting chemotaxis sensory transducer with Pas/Pac sensor</fullName>
    </submittedName>
</protein>
<dbReference type="Pfam" id="PF17201">
    <property type="entry name" value="Cache_3-Cache_2"/>
    <property type="match status" value="1"/>
</dbReference>
<comment type="subcellular location">
    <subcellularLocation>
        <location evidence="1">Membrane</location>
    </subcellularLocation>
</comment>
<dbReference type="SMART" id="SM00283">
    <property type="entry name" value="MA"/>
    <property type="match status" value="1"/>
</dbReference>
<evidence type="ECO:0000259" key="12">
    <source>
        <dbReference type="PROSITE" id="PS50111"/>
    </source>
</evidence>
<dbReference type="InterPro" id="IPR000014">
    <property type="entry name" value="PAS"/>
</dbReference>
<dbReference type="PANTHER" id="PTHR32089">
    <property type="entry name" value="METHYL-ACCEPTING CHEMOTAXIS PROTEIN MCPB"/>
    <property type="match status" value="1"/>
</dbReference>
<dbReference type="InterPro" id="IPR035965">
    <property type="entry name" value="PAS-like_dom_sf"/>
</dbReference>
<evidence type="ECO:0000313" key="15">
    <source>
        <dbReference type="EMBL" id="ACL08110.1"/>
    </source>
</evidence>
<keyword evidence="6" id="KW-0067">ATP-binding</keyword>
<dbReference type="AlphaFoldDB" id="B8DKE8"/>
<dbReference type="Gene3D" id="3.30.450.20">
    <property type="entry name" value="PAS domain"/>
    <property type="match status" value="2"/>
</dbReference>
<dbReference type="eggNOG" id="COG0840">
    <property type="taxonomic scope" value="Bacteria"/>
</dbReference>
<dbReference type="GO" id="GO:0016020">
    <property type="term" value="C:membrane"/>
    <property type="evidence" value="ECO:0007669"/>
    <property type="project" value="UniProtKB-SubCell"/>
</dbReference>
<evidence type="ECO:0000256" key="7">
    <source>
        <dbReference type="ARBA" id="ARBA00023012"/>
    </source>
</evidence>
<keyword evidence="8 10" id="KW-0807">Transducer</keyword>
<dbReference type="PANTHER" id="PTHR32089:SF112">
    <property type="entry name" value="LYSOZYME-LIKE PROTEIN-RELATED"/>
    <property type="match status" value="1"/>
</dbReference>
<dbReference type="Gene3D" id="1.10.287.950">
    <property type="entry name" value="Methyl-accepting chemotaxis protein"/>
    <property type="match status" value="1"/>
</dbReference>
<evidence type="ECO:0000259" key="14">
    <source>
        <dbReference type="PROSITE" id="PS50885"/>
    </source>
</evidence>
<dbReference type="InterPro" id="IPR033462">
    <property type="entry name" value="Cache_3-Cache_2"/>
</dbReference>
<dbReference type="SMART" id="SM00304">
    <property type="entry name" value="HAMP"/>
    <property type="match status" value="1"/>
</dbReference>
<keyword evidence="11" id="KW-0812">Transmembrane</keyword>
<evidence type="ECO:0000256" key="10">
    <source>
        <dbReference type="PROSITE-ProRule" id="PRU00284"/>
    </source>
</evidence>
<keyword evidence="5" id="KW-0418">Kinase</keyword>
<feature type="domain" description="PAC" evidence="13">
    <location>
        <begin position="467"/>
        <end position="519"/>
    </location>
</feature>
<evidence type="ECO:0000256" key="4">
    <source>
        <dbReference type="ARBA" id="ARBA00022741"/>
    </source>
</evidence>
<dbReference type="STRING" id="883.DvMF_1156"/>
<feature type="domain" description="Methyl-accepting transducer" evidence="12">
    <location>
        <begin position="534"/>
        <end position="770"/>
    </location>
</feature>
<dbReference type="GO" id="GO:0000160">
    <property type="term" value="P:phosphorelay signal transduction system"/>
    <property type="evidence" value="ECO:0007669"/>
    <property type="project" value="UniProtKB-KW"/>
</dbReference>
<evidence type="ECO:0000259" key="13">
    <source>
        <dbReference type="PROSITE" id="PS50113"/>
    </source>
</evidence>
<dbReference type="GO" id="GO:0016301">
    <property type="term" value="F:kinase activity"/>
    <property type="evidence" value="ECO:0007669"/>
    <property type="project" value="UniProtKB-KW"/>
</dbReference>
<keyword evidence="4" id="KW-0547">Nucleotide-binding</keyword>
<dbReference type="InterPro" id="IPR000700">
    <property type="entry name" value="PAS-assoc_C"/>
</dbReference>
<dbReference type="SUPFAM" id="SSF58104">
    <property type="entry name" value="Methyl-accepting chemotaxis protein (MCP) signaling domain"/>
    <property type="match status" value="1"/>
</dbReference>
<evidence type="ECO:0000256" key="6">
    <source>
        <dbReference type="ARBA" id="ARBA00022840"/>
    </source>
</evidence>
<keyword evidence="11" id="KW-0472">Membrane</keyword>
<feature type="domain" description="HAMP" evidence="14">
    <location>
        <begin position="343"/>
        <end position="395"/>
    </location>
</feature>
<reference evidence="15" key="1">
    <citation type="submission" date="2008-10" db="EMBL/GenBank/DDBJ databases">
        <title>Complete sequence of Desulfovibrio vulgaris str. 'Miyazaki F'.</title>
        <authorList>
            <person name="Lucas S."/>
            <person name="Copeland A."/>
            <person name="Lapidus A."/>
            <person name="Glavina del Rio T."/>
            <person name="Dalin E."/>
            <person name="Tice H."/>
            <person name="Bruce D."/>
            <person name="Goodwin L."/>
            <person name="Pitluck S."/>
            <person name="Sims D."/>
            <person name="Brettin T."/>
            <person name="Detter J.C."/>
            <person name="Han C."/>
            <person name="Larimer F."/>
            <person name="Land M."/>
            <person name="Hauser L."/>
            <person name="Kyrpides N."/>
            <person name="Mikhailova N."/>
            <person name="Hazen T.C."/>
            <person name="Richardson P."/>
        </authorList>
    </citation>
    <scope>NUCLEOTIDE SEQUENCE</scope>
    <source>
        <strain evidence="15">Miyazaki F</strain>
    </source>
</reference>
<feature type="transmembrane region" description="Helical" evidence="11">
    <location>
        <begin position="319"/>
        <end position="342"/>
    </location>
</feature>
<evidence type="ECO:0000256" key="9">
    <source>
        <dbReference type="ARBA" id="ARBA00029447"/>
    </source>
</evidence>
<dbReference type="CDD" id="cd11386">
    <property type="entry name" value="MCP_signal"/>
    <property type="match status" value="1"/>
</dbReference>
<keyword evidence="3" id="KW-0808">Transferase</keyword>
<accession>B8DKE8</accession>
<dbReference type="CDD" id="cd06225">
    <property type="entry name" value="HAMP"/>
    <property type="match status" value="1"/>
</dbReference>
<dbReference type="CDD" id="cd00130">
    <property type="entry name" value="PAS"/>
    <property type="match status" value="1"/>
</dbReference>
<gene>
    <name evidence="15" type="ordered locus">DvMF_1156</name>
</gene>
<dbReference type="GO" id="GO:0005524">
    <property type="term" value="F:ATP binding"/>
    <property type="evidence" value="ECO:0007669"/>
    <property type="project" value="UniProtKB-KW"/>
</dbReference>
<dbReference type="eggNOG" id="COG5000">
    <property type="taxonomic scope" value="Bacteria"/>
</dbReference>
<dbReference type="InterPro" id="IPR004089">
    <property type="entry name" value="MCPsignal_dom"/>
</dbReference>
<organism evidence="15">
    <name type="scientific">Nitratidesulfovibrio vulgaris (strain DSM 19637 / Miyazaki F)</name>
    <name type="common">Desulfovibrio vulgaris</name>
    <dbReference type="NCBI Taxonomy" id="883"/>
    <lineage>
        <taxon>Bacteria</taxon>
        <taxon>Pseudomonadati</taxon>
        <taxon>Thermodesulfobacteriota</taxon>
        <taxon>Desulfovibrionia</taxon>
        <taxon>Desulfovibrionales</taxon>
        <taxon>Desulfovibrionaceae</taxon>
        <taxon>Nitratidesulfovibrio</taxon>
    </lineage>
</organism>
<dbReference type="PROSITE" id="PS50885">
    <property type="entry name" value="HAMP"/>
    <property type="match status" value="1"/>
</dbReference>
<keyword evidence="11" id="KW-1133">Transmembrane helix</keyword>
<keyword evidence="2" id="KW-0597">Phosphoprotein</keyword>
<feature type="transmembrane region" description="Helical" evidence="11">
    <location>
        <begin position="12"/>
        <end position="33"/>
    </location>
</feature>
<sequence>MRLDTLRITTKMYSGVIGVVLCTIVVLSGLVAWRTQGTLNRMGRDNLAGFMDAMCDVAAMQDRIGGEALHNSLEALASGLLGQGELNLSASGAATHQVADQTTGATSSVSVPDFELSNDGMPLPFSPNSLVERHKRTVGSDATLFVLLPGKLLRVATTITDAQGKRAIHTYIPDSSPVYKAIAAGNDYTGRAMVMGKAFRTHYRPIKDAYGKVVGAMFVGEPLLTEAFRTMFGQAQVGGRGYTFIFSPDGTRVLHPTRTGTNIRQDVYGKQMLETRNGFLEWEYQGHKVGYVRYFEPWDMYLAVAMTRDEMLQGADTDMLRWTAGGGVAALALAVLFVWLLVRELMKPMGQLAAYARTVAAGDFSATMRYEARDVVGDTIGAVNAMVAEMKNKLGFTQGVLNGMTMPFAISSPDEKVLFTNDALVRLLERPGTPKDWEGRQLDRFVYGREVDDMATRRCLKSGSAECNLSVDLTTETGKTVHAQVDVAPLYDLDGTLIGAFTIYADVTDLRAQQARTEAQHAAITRVAEQADAIARQVATAADELANQVQDANGGADRQRARASETATAMEQMNASMLEVAHNASQAAANAEGARAKADEGEHLVADVVQAITGVRALAMDLRTNMEGLGRQAEDIGRVMQVIEDIADQTNLLALNAAIEAARAGDAGRGFAVVADEVRKLAEKTMGATREVGQAIASIQSGARDNVQATAAAVDAVVRSTELTEKSGGALKEIVTMVDQTADQVRSIATASEQQSAASEQISRSTEEVNMIAQDTAQIMSRSATAVHDLAGLAGDLRRLTAEMRA</sequence>
<dbReference type="KEGG" id="dvm:DvMF_1156"/>
<evidence type="ECO:0000256" key="11">
    <source>
        <dbReference type="SAM" id="Phobius"/>
    </source>
</evidence>
<dbReference type="InterPro" id="IPR029151">
    <property type="entry name" value="Sensor-like_sf"/>
</dbReference>
<evidence type="ECO:0000256" key="5">
    <source>
        <dbReference type="ARBA" id="ARBA00022777"/>
    </source>
</evidence>
<dbReference type="HOGENOM" id="CLU_000445_107_19_7"/>
<dbReference type="InterPro" id="IPR003660">
    <property type="entry name" value="HAMP_dom"/>
</dbReference>
<evidence type="ECO:0000256" key="8">
    <source>
        <dbReference type="ARBA" id="ARBA00023224"/>
    </source>
</evidence>
<dbReference type="EMBL" id="CP001197">
    <property type="protein sequence ID" value="ACL08110.1"/>
    <property type="molecule type" value="Genomic_DNA"/>
</dbReference>
<dbReference type="PROSITE" id="PS50113">
    <property type="entry name" value="PAC"/>
    <property type="match status" value="1"/>
</dbReference>
<dbReference type="PROSITE" id="PS50111">
    <property type="entry name" value="CHEMOTAXIS_TRANSDUC_2"/>
    <property type="match status" value="1"/>
</dbReference>
<dbReference type="SUPFAM" id="SSF103190">
    <property type="entry name" value="Sensory domain-like"/>
    <property type="match status" value="1"/>
</dbReference>
<keyword evidence="7" id="KW-0902">Two-component regulatory system</keyword>
<evidence type="ECO:0000256" key="2">
    <source>
        <dbReference type="ARBA" id="ARBA00022553"/>
    </source>
</evidence>
<dbReference type="Pfam" id="PF13426">
    <property type="entry name" value="PAS_9"/>
    <property type="match status" value="1"/>
</dbReference>
<dbReference type="Pfam" id="PF00015">
    <property type="entry name" value="MCPsignal"/>
    <property type="match status" value="1"/>
</dbReference>